<protein>
    <submittedName>
        <fullName evidence="2">Uncharacterized protein</fullName>
    </submittedName>
</protein>
<dbReference type="Proteomes" id="UP000237105">
    <property type="component" value="Unassembled WGS sequence"/>
</dbReference>
<keyword evidence="1" id="KW-0732">Signal</keyword>
<feature type="signal peptide" evidence="1">
    <location>
        <begin position="1"/>
        <end position="25"/>
    </location>
</feature>
<feature type="chain" id="PRO_5015168473" evidence="1">
    <location>
        <begin position="26"/>
        <end position="95"/>
    </location>
</feature>
<comment type="caution">
    <text evidence="2">The sequence shown here is derived from an EMBL/GenBank/DDBJ whole genome shotgun (WGS) entry which is preliminary data.</text>
</comment>
<proteinExistence type="predicted"/>
<keyword evidence="3" id="KW-1185">Reference proteome</keyword>
<sequence>MTNKNHTINKALLGFWACLFVLNLSQLNQSLIQDLRAHTIRDELLFHLMLRSSPSIWVASLKILNSLLSSSKNDWILKSLSSLTIMKQRNKSQKP</sequence>
<name>A0A2P5E1T0_PARAD</name>
<dbReference type="AlphaFoldDB" id="A0A2P5E1T0"/>
<gene>
    <name evidence="2" type="ORF">PanWU01x14_012350</name>
</gene>
<evidence type="ECO:0000313" key="2">
    <source>
        <dbReference type="EMBL" id="PON79500.1"/>
    </source>
</evidence>
<organism evidence="2 3">
    <name type="scientific">Parasponia andersonii</name>
    <name type="common">Sponia andersonii</name>
    <dbReference type="NCBI Taxonomy" id="3476"/>
    <lineage>
        <taxon>Eukaryota</taxon>
        <taxon>Viridiplantae</taxon>
        <taxon>Streptophyta</taxon>
        <taxon>Embryophyta</taxon>
        <taxon>Tracheophyta</taxon>
        <taxon>Spermatophyta</taxon>
        <taxon>Magnoliopsida</taxon>
        <taxon>eudicotyledons</taxon>
        <taxon>Gunneridae</taxon>
        <taxon>Pentapetalae</taxon>
        <taxon>rosids</taxon>
        <taxon>fabids</taxon>
        <taxon>Rosales</taxon>
        <taxon>Cannabaceae</taxon>
        <taxon>Parasponia</taxon>
    </lineage>
</organism>
<evidence type="ECO:0000313" key="3">
    <source>
        <dbReference type="Proteomes" id="UP000237105"/>
    </source>
</evidence>
<evidence type="ECO:0000256" key="1">
    <source>
        <dbReference type="SAM" id="SignalP"/>
    </source>
</evidence>
<reference evidence="3" key="1">
    <citation type="submission" date="2016-06" db="EMBL/GenBank/DDBJ databases">
        <title>Parallel loss of symbiosis genes in relatives of nitrogen-fixing non-legume Parasponia.</title>
        <authorList>
            <person name="Van Velzen R."/>
            <person name="Holmer R."/>
            <person name="Bu F."/>
            <person name="Rutten L."/>
            <person name="Van Zeijl A."/>
            <person name="Liu W."/>
            <person name="Santuari L."/>
            <person name="Cao Q."/>
            <person name="Sharma T."/>
            <person name="Shen D."/>
            <person name="Roswanjaya Y."/>
            <person name="Wardhani T."/>
            <person name="Kalhor M.S."/>
            <person name="Jansen J."/>
            <person name="Van den Hoogen J."/>
            <person name="Gungor B."/>
            <person name="Hartog M."/>
            <person name="Hontelez J."/>
            <person name="Verver J."/>
            <person name="Yang W.-C."/>
            <person name="Schijlen E."/>
            <person name="Repin R."/>
            <person name="Schilthuizen M."/>
            <person name="Schranz E."/>
            <person name="Heidstra R."/>
            <person name="Miyata K."/>
            <person name="Fedorova E."/>
            <person name="Kohlen W."/>
            <person name="Bisseling T."/>
            <person name="Smit S."/>
            <person name="Geurts R."/>
        </authorList>
    </citation>
    <scope>NUCLEOTIDE SEQUENCE [LARGE SCALE GENOMIC DNA]</scope>
    <source>
        <strain evidence="3">cv. WU1-14</strain>
    </source>
</reference>
<dbReference type="EMBL" id="JXTB01000004">
    <property type="protein sequence ID" value="PON79500.1"/>
    <property type="molecule type" value="Genomic_DNA"/>
</dbReference>
<accession>A0A2P5E1T0</accession>